<evidence type="ECO:0000256" key="9">
    <source>
        <dbReference type="RuleBase" id="RU361205"/>
    </source>
</evidence>
<protein>
    <recommendedName>
        <fullName evidence="4 9">Dihydropteroate synthase</fullName>
        <shortName evidence="9">DHPS</shortName>
        <ecNumber evidence="4 9">2.5.1.15</ecNumber>
    </recommendedName>
    <alternativeName>
        <fullName evidence="9">Dihydropteroate pyrophosphorylase</fullName>
    </alternativeName>
</protein>
<evidence type="ECO:0000256" key="3">
    <source>
        <dbReference type="ARBA" id="ARBA00004763"/>
    </source>
</evidence>
<keyword evidence="6 9" id="KW-0479">Metal-binding</keyword>
<evidence type="ECO:0000256" key="1">
    <source>
        <dbReference type="ARBA" id="ARBA00000012"/>
    </source>
</evidence>
<sequence length="305" mass="32278">MTSTARPTPSAPQAQLSAQLRCGRHLLDLSFPRVMGVLNVTPDSFSDGGQHVALDDALRRAEQMLAEGAAMIDVGGESTRPGASPVGEQQELDRVAPVVEALVRELDALVSVDTSCPAVMHEASTLGAGMINDVRALERDGALAAATGSGLPVCLMHRQGEPQDMQQAPAYTQPIEEVVVDYLAARVAECEAAGLRRHRLLVDPGFGFGKTVEHNLRLLNRMDALRSLGLPVLVGMSRKSMIGKVLGRPIDERLPGGLALAAMAVERGASIVRVHDVGPTVDAINMAWAVCQEGCEAATKKENNA</sequence>
<dbReference type="InterPro" id="IPR011005">
    <property type="entry name" value="Dihydropteroate_synth-like_sf"/>
</dbReference>
<dbReference type="InterPro" id="IPR006390">
    <property type="entry name" value="DHP_synth_dom"/>
</dbReference>
<dbReference type="PROSITE" id="PS50972">
    <property type="entry name" value="PTERIN_BINDING"/>
    <property type="match status" value="1"/>
</dbReference>
<comment type="pathway">
    <text evidence="3 9">Cofactor biosynthesis; tetrahydrofolate biosynthesis; 7,8-dihydrofolate from 2-amino-4-hydroxy-6-hydroxymethyl-7,8-dihydropteridine diphosphate and 4-aminobenzoate: step 1/2.</text>
</comment>
<comment type="cofactor">
    <cofactor evidence="2 9">
        <name>Mg(2+)</name>
        <dbReference type="ChEBI" id="CHEBI:18420"/>
    </cofactor>
</comment>
<dbReference type="NCBIfam" id="TIGR01496">
    <property type="entry name" value="DHPS"/>
    <property type="match status" value="1"/>
</dbReference>
<evidence type="ECO:0000313" key="12">
    <source>
        <dbReference type="Proteomes" id="UP001321125"/>
    </source>
</evidence>
<evidence type="ECO:0000256" key="6">
    <source>
        <dbReference type="ARBA" id="ARBA00022723"/>
    </source>
</evidence>
<dbReference type="RefSeq" id="WP_085920181.1">
    <property type="nucleotide sequence ID" value="NZ_JAKNQU010000005.1"/>
</dbReference>
<evidence type="ECO:0000313" key="11">
    <source>
        <dbReference type="EMBL" id="MCZ0928280.1"/>
    </source>
</evidence>
<dbReference type="PROSITE" id="PS00792">
    <property type="entry name" value="DHPS_1"/>
    <property type="match status" value="1"/>
</dbReference>
<evidence type="ECO:0000259" key="10">
    <source>
        <dbReference type="PROSITE" id="PS50972"/>
    </source>
</evidence>
<comment type="catalytic activity">
    <reaction evidence="1">
        <text>(7,8-dihydropterin-6-yl)methyl diphosphate + 4-aminobenzoate = 7,8-dihydropteroate + diphosphate</text>
        <dbReference type="Rhea" id="RHEA:19949"/>
        <dbReference type="ChEBI" id="CHEBI:17836"/>
        <dbReference type="ChEBI" id="CHEBI:17839"/>
        <dbReference type="ChEBI" id="CHEBI:33019"/>
        <dbReference type="ChEBI" id="CHEBI:72950"/>
        <dbReference type="EC" id="2.5.1.15"/>
    </reaction>
</comment>
<reference evidence="11 12" key="1">
    <citation type="submission" date="2022-02" db="EMBL/GenBank/DDBJ databases">
        <title>Study of halophilic communities from a Mexican lake.</title>
        <authorList>
            <person name="Hernandez-Soto L.M."/>
            <person name="Martinez-Abarca F."/>
            <person name="Ramirez-Saad H.C."/>
            <person name="Aguirre-Garrido J.F."/>
        </authorList>
    </citation>
    <scope>NUCLEOTIDE SEQUENCE [LARGE SCALE GENOMIC DNA]</scope>
    <source>
        <strain evidence="11 12">Hjan13</strain>
    </source>
</reference>
<gene>
    <name evidence="11" type="primary">folP</name>
    <name evidence="11" type="ORF">L0635_14455</name>
</gene>
<accession>A0ABT4IXW5</accession>
<dbReference type="PROSITE" id="PS00793">
    <property type="entry name" value="DHPS_2"/>
    <property type="match status" value="1"/>
</dbReference>
<dbReference type="Gene3D" id="3.20.20.20">
    <property type="entry name" value="Dihydropteroate synthase-like"/>
    <property type="match status" value="1"/>
</dbReference>
<keyword evidence="8 9" id="KW-0289">Folate biosynthesis</keyword>
<evidence type="ECO:0000256" key="2">
    <source>
        <dbReference type="ARBA" id="ARBA00001946"/>
    </source>
</evidence>
<dbReference type="EMBL" id="JAKNQU010000005">
    <property type="protein sequence ID" value="MCZ0928280.1"/>
    <property type="molecule type" value="Genomic_DNA"/>
</dbReference>
<dbReference type="EC" id="2.5.1.15" evidence="4 9"/>
<feature type="domain" description="Pterin-binding" evidence="10">
    <location>
        <begin position="32"/>
        <end position="285"/>
    </location>
</feature>
<dbReference type="InterPro" id="IPR000489">
    <property type="entry name" value="Pterin-binding_dom"/>
</dbReference>
<organism evidence="11 12">
    <name type="scientific">Vreelandella janggokensis</name>
    <dbReference type="NCBI Taxonomy" id="370767"/>
    <lineage>
        <taxon>Bacteria</taxon>
        <taxon>Pseudomonadati</taxon>
        <taxon>Pseudomonadota</taxon>
        <taxon>Gammaproteobacteria</taxon>
        <taxon>Oceanospirillales</taxon>
        <taxon>Halomonadaceae</taxon>
        <taxon>Vreelandella</taxon>
    </lineage>
</organism>
<keyword evidence="5 9" id="KW-0808">Transferase</keyword>
<evidence type="ECO:0000256" key="5">
    <source>
        <dbReference type="ARBA" id="ARBA00022679"/>
    </source>
</evidence>
<comment type="similarity">
    <text evidence="9">Belongs to the DHPS family.</text>
</comment>
<dbReference type="SUPFAM" id="SSF51717">
    <property type="entry name" value="Dihydropteroate synthetase-like"/>
    <property type="match status" value="1"/>
</dbReference>
<evidence type="ECO:0000256" key="7">
    <source>
        <dbReference type="ARBA" id="ARBA00022842"/>
    </source>
</evidence>
<dbReference type="CDD" id="cd00739">
    <property type="entry name" value="DHPS"/>
    <property type="match status" value="1"/>
</dbReference>
<keyword evidence="7 9" id="KW-0460">Magnesium</keyword>
<evidence type="ECO:0000256" key="4">
    <source>
        <dbReference type="ARBA" id="ARBA00012458"/>
    </source>
</evidence>
<evidence type="ECO:0000256" key="8">
    <source>
        <dbReference type="ARBA" id="ARBA00022909"/>
    </source>
</evidence>
<comment type="function">
    <text evidence="9">Catalyzes the condensation of para-aminobenzoate (pABA) with 6-hydroxymethyl-7,8-dihydropterin diphosphate (DHPt-PP) to form 7,8-dihydropteroate (H2Pte), the immediate precursor of folate derivatives.</text>
</comment>
<comment type="caution">
    <text evidence="11">The sequence shown here is derived from an EMBL/GenBank/DDBJ whole genome shotgun (WGS) entry which is preliminary data.</text>
</comment>
<dbReference type="Proteomes" id="UP001321125">
    <property type="component" value="Unassembled WGS sequence"/>
</dbReference>
<name>A0ABT4IXW5_9GAMM</name>
<dbReference type="InterPro" id="IPR045031">
    <property type="entry name" value="DHP_synth-like"/>
</dbReference>
<keyword evidence="12" id="KW-1185">Reference proteome</keyword>
<dbReference type="Pfam" id="PF00809">
    <property type="entry name" value="Pterin_bind"/>
    <property type="match status" value="1"/>
</dbReference>
<dbReference type="GO" id="GO:0004156">
    <property type="term" value="F:dihydropteroate synthase activity"/>
    <property type="evidence" value="ECO:0007669"/>
    <property type="project" value="UniProtKB-EC"/>
</dbReference>
<dbReference type="PANTHER" id="PTHR20941:SF1">
    <property type="entry name" value="FOLIC ACID SYNTHESIS PROTEIN FOL1"/>
    <property type="match status" value="1"/>
</dbReference>
<proteinExistence type="inferred from homology"/>
<dbReference type="PANTHER" id="PTHR20941">
    <property type="entry name" value="FOLATE SYNTHESIS PROTEINS"/>
    <property type="match status" value="1"/>
</dbReference>